<dbReference type="InterPro" id="IPR004038">
    <property type="entry name" value="Ribosomal_eL8/eL30/eS12/Gad45"/>
</dbReference>
<name>A0A5S4ZMT4_9FIRM</name>
<dbReference type="GO" id="GO:0005840">
    <property type="term" value="C:ribosome"/>
    <property type="evidence" value="ECO:0007669"/>
    <property type="project" value="UniProtKB-KW"/>
</dbReference>
<feature type="domain" description="Ribosomal protein eL8/eL30/eS12/Gadd45" evidence="1">
    <location>
        <begin position="8"/>
        <end position="83"/>
    </location>
</feature>
<dbReference type="Proteomes" id="UP000323166">
    <property type="component" value="Unassembled WGS sequence"/>
</dbReference>
<keyword evidence="2" id="KW-0687">Ribonucleoprotein</keyword>
<reference evidence="2 3" key="1">
    <citation type="submission" date="2019-07" db="EMBL/GenBank/DDBJ databases">
        <title>Genomic Encyclopedia of Type Strains, Phase I: the one thousand microbial genomes (KMG-I) project.</title>
        <authorList>
            <person name="Kyrpides N."/>
        </authorList>
    </citation>
    <scope>NUCLEOTIDE SEQUENCE [LARGE SCALE GENOMIC DNA]</scope>
    <source>
        <strain evidence="2 3">DSM 6562</strain>
    </source>
</reference>
<dbReference type="SUPFAM" id="SSF55315">
    <property type="entry name" value="L30e-like"/>
    <property type="match status" value="1"/>
</dbReference>
<keyword evidence="3" id="KW-1185">Reference proteome</keyword>
<keyword evidence="2" id="KW-0689">Ribosomal protein</keyword>
<comment type="caution">
    <text evidence="2">The sequence shown here is derived from an EMBL/GenBank/DDBJ whole genome shotgun (WGS) entry which is preliminary data.</text>
</comment>
<protein>
    <submittedName>
        <fullName evidence="2">Large subunit ribosomal protein L7A</fullName>
    </submittedName>
</protein>
<dbReference type="RefSeq" id="WP_166512797.1">
    <property type="nucleotide sequence ID" value="NZ_VNHM01000026.1"/>
</dbReference>
<evidence type="ECO:0000259" key="1">
    <source>
        <dbReference type="Pfam" id="PF01248"/>
    </source>
</evidence>
<dbReference type="Pfam" id="PF01248">
    <property type="entry name" value="Ribosomal_L7Ae"/>
    <property type="match status" value="1"/>
</dbReference>
<dbReference type="InterPro" id="IPR029064">
    <property type="entry name" value="Ribosomal_eL30-like_sf"/>
</dbReference>
<evidence type="ECO:0000313" key="3">
    <source>
        <dbReference type="Proteomes" id="UP000323166"/>
    </source>
</evidence>
<gene>
    <name evidence="2" type="ORF">LX24_02881</name>
</gene>
<dbReference type="AlphaFoldDB" id="A0A5S4ZMT4"/>
<evidence type="ECO:0000313" key="2">
    <source>
        <dbReference type="EMBL" id="TYO92716.1"/>
    </source>
</evidence>
<dbReference type="Gene3D" id="3.30.1330.30">
    <property type="match status" value="1"/>
</dbReference>
<sequence length="84" mass="9047">MPYKRLQAAKEKSVGSKQTVKALHKNLAKVVYVAVNADKHVTEPVIKVCEEKKVPVIQVDSMASLGKACGIKVECAAAAIIKDE</sequence>
<proteinExistence type="predicted"/>
<accession>A0A5S4ZMT4</accession>
<organism evidence="2 3">
    <name type="scientific">Desulfallas thermosapovorans DSM 6562</name>
    <dbReference type="NCBI Taxonomy" id="1121431"/>
    <lineage>
        <taxon>Bacteria</taxon>
        <taxon>Bacillati</taxon>
        <taxon>Bacillota</taxon>
        <taxon>Clostridia</taxon>
        <taxon>Eubacteriales</taxon>
        <taxon>Desulfallaceae</taxon>
        <taxon>Desulfallas</taxon>
    </lineage>
</organism>
<dbReference type="EMBL" id="VNHM01000026">
    <property type="protein sequence ID" value="TYO92716.1"/>
    <property type="molecule type" value="Genomic_DNA"/>
</dbReference>